<comment type="caution">
    <text evidence="10">Lacks conserved residue(s) required for the propagation of feature annotation.</text>
</comment>
<feature type="binding site" evidence="10 13">
    <location>
        <position position="48"/>
    </location>
    <ligand>
        <name>pyruvate</name>
        <dbReference type="ChEBI" id="CHEBI:15361"/>
    </ligand>
</feature>
<keyword evidence="7 10" id="KW-0456">Lyase</keyword>
<dbReference type="Pfam" id="PF00701">
    <property type="entry name" value="DHDPS"/>
    <property type="match status" value="1"/>
</dbReference>
<organism evidence="14 15">
    <name type="scientific">Kocuria flava</name>
    <dbReference type="NCBI Taxonomy" id="446860"/>
    <lineage>
        <taxon>Bacteria</taxon>
        <taxon>Bacillati</taxon>
        <taxon>Actinomycetota</taxon>
        <taxon>Actinomycetes</taxon>
        <taxon>Micrococcales</taxon>
        <taxon>Micrococcaceae</taxon>
        <taxon>Kocuria</taxon>
    </lineage>
</organism>
<dbReference type="PROSITE" id="PS00665">
    <property type="entry name" value="DHDPS_1"/>
    <property type="match status" value="1"/>
</dbReference>
<evidence type="ECO:0000256" key="1">
    <source>
        <dbReference type="ARBA" id="ARBA00003294"/>
    </source>
</evidence>
<keyword evidence="6 10" id="KW-0457">Lysine biosynthesis</keyword>
<name>A0A2N4T3K5_9MICC</name>
<dbReference type="GO" id="GO:0009089">
    <property type="term" value="P:lysine biosynthetic process via diaminopimelate"/>
    <property type="evidence" value="ECO:0007669"/>
    <property type="project" value="UniProtKB-UniRule"/>
</dbReference>
<proteinExistence type="inferred from homology"/>
<evidence type="ECO:0000256" key="3">
    <source>
        <dbReference type="ARBA" id="ARBA00012086"/>
    </source>
</evidence>
<dbReference type="GO" id="GO:0019877">
    <property type="term" value="P:diaminopimelate biosynthetic process"/>
    <property type="evidence" value="ECO:0007669"/>
    <property type="project" value="UniProtKB-UniRule"/>
</dbReference>
<comment type="function">
    <text evidence="1 10">Catalyzes the condensation of (S)-aspartate-beta-semialdehyde [(S)-ASA] and pyruvate to 4-hydroxy-tetrahydrodipicolinate (HTPA).</text>
</comment>
<keyword evidence="10" id="KW-0963">Cytoplasm</keyword>
<dbReference type="InterPro" id="IPR020624">
    <property type="entry name" value="Schiff_base-form_aldolases_CS"/>
</dbReference>
<evidence type="ECO:0000256" key="10">
    <source>
        <dbReference type="HAMAP-Rule" id="MF_00418"/>
    </source>
</evidence>
<accession>A0A2N4T3K5</accession>
<dbReference type="InterPro" id="IPR013785">
    <property type="entry name" value="Aldolase_TIM"/>
</dbReference>
<dbReference type="GO" id="GO:0005829">
    <property type="term" value="C:cytosol"/>
    <property type="evidence" value="ECO:0007669"/>
    <property type="project" value="TreeGrafter"/>
</dbReference>
<dbReference type="Gene3D" id="3.20.20.70">
    <property type="entry name" value="Aldolase class I"/>
    <property type="match status" value="1"/>
</dbReference>
<dbReference type="GO" id="GO:0008840">
    <property type="term" value="F:4-hydroxy-tetrahydrodipicolinate synthase activity"/>
    <property type="evidence" value="ECO:0007669"/>
    <property type="project" value="UniProtKB-UniRule"/>
</dbReference>
<dbReference type="EMBL" id="LOMZ01000001">
    <property type="protein sequence ID" value="PLC12818.1"/>
    <property type="molecule type" value="Genomic_DNA"/>
</dbReference>
<evidence type="ECO:0000256" key="6">
    <source>
        <dbReference type="ARBA" id="ARBA00023154"/>
    </source>
</evidence>
<dbReference type="NCBIfam" id="TIGR00674">
    <property type="entry name" value="dapA"/>
    <property type="match status" value="1"/>
</dbReference>
<dbReference type="GO" id="GO:0008747">
    <property type="term" value="F:N-acetylneuraminate lyase activity"/>
    <property type="evidence" value="ECO:0007669"/>
    <property type="project" value="TreeGrafter"/>
</dbReference>
<dbReference type="AlphaFoldDB" id="A0A2N4T3K5"/>
<comment type="similarity">
    <text evidence="10 11">Belongs to the DapA family.</text>
</comment>
<sequence length="299" mass="31594">MSAQLCGVLTALATPFTADGKIDVPQLRFLVDRSIDGGVNGVVACGSTGEFAALSTDERRLVVETVVEHTAGRVPVVAQTGATSTAEAIRTSRHAQEVGADVLMLVTPYYEPLSLPETTDYIRTVAEAVEVPVMLYNIPAATGVNLDHETVGELARSVENIRYIKDSSANMEQANQLIHHHSEHIGTFIGWDSLILAALTEGATGVMAGAANVAPAEIVAVYQAVLAGDIAKAQSEWNRIYPLIDALISVPFVAAIKATLGVLGHPIGTPRRPTADLDPASRARIEKLVAELQLESASV</sequence>
<dbReference type="GO" id="GO:0019262">
    <property type="term" value="P:N-acetylneuraminate catabolic process"/>
    <property type="evidence" value="ECO:0007669"/>
    <property type="project" value="TreeGrafter"/>
</dbReference>
<evidence type="ECO:0000256" key="5">
    <source>
        <dbReference type="ARBA" id="ARBA00022915"/>
    </source>
</evidence>
<keyword evidence="8 10" id="KW-0704">Schiff base</keyword>
<keyword evidence="5 10" id="KW-0220">Diaminopimelate biosynthesis</keyword>
<dbReference type="Proteomes" id="UP000234632">
    <property type="component" value="Unassembled WGS sequence"/>
</dbReference>
<comment type="caution">
    <text evidence="10">Was originally thought to be a dihydrodipicolinate synthase (DHDPS), catalyzing the condensation of (S)-aspartate-beta-semialdehyde [(S)-ASA] and pyruvate to dihydrodipicolinate (DHDP). However, it was shown in E.coli that the product of the enzymatic reaction is not dihydrodipicolinate but in fact (4S)-4-hydroxy-2,3,4,5-tetrahydro-(2S)-dipicolinic acid (HTPA), and that the consecutive dehydration reaction leading to DHDP is not spontaneous but catalyzed by DapB.</text>
</comment>
<dbReference type="InterPro" id="IPR005263">
    <property type="entry name" value="DapA"/>
</dbReference>
<comment type="subunit">
    <text evidence="10">Homotetramer; dimer of dimers.</text>
</comment>
<dbReference type="PANTHER" id="PTHR42849:SF1">
    <property type="entry name" value="N-ACETYLNEURAMINATE LYASE"/>
    <property type="match status" value="1"/>
</dbReference>
<protein>
    <recommendedName>
        <fullName evidence="3 10">4-hydroxy-tetrahydrodipicolinate synthase</fullName>
        <shortName evidence="10">HTPA synthase</shortName>
        <ecNumber evidence="3 10">4.3.3.7</ecNumber>
    </recommendedName>
</protein>
<feature type="site" description="Part of a proton relay during catalysis" evidence="10">
    <location>
        <position position="110"/>
    </location>
</feature>
<comment type="subcellular location">
    <subcellularLocation>
        <location evidence="10">Cytoplasm</location>
    </subcellularLocation>
</comment>
<dbReference type="SUPFAM" id="SSF51569">
    <property type="entry name" value="Aldolase"/>
    <property type="match status" value="1"/>
</dbReference>
<dbReference type="InterPro" id="IPR002220">
    <property type="entry name" value="DapA-like"/>
</dbReference>
<reference evidence="14 15" key="1">
    <citation type="submission" date="2015-12" db="EMBL/GenBank/DDBJ databases">
        <authorList>
            <person name="Shamseldin A."/>
            <person name="Moawad H."/>
            <person name="Abd El-Rahim W.M."/>
            <person name="Sadowsky M.J."/>
        </authorList>
    </citation>
    <scope>NUCLEOTIDE SEQUENCE [LARGE SCALE GENOMIC DNA]</scope>
    <source>
        <strain evidence="14 15">S43</strain>
    </source>
</reference>
<evidence type="ECO:0000256" key="13">
    <source>
        <dbReference type="PIRSR" id="PIRSR001365-2"/>
    </source>
</evidence>
<dbReference type="PIRSF" id="PIRSF001365">
    <property type="entry name" value="DHDPS"/>
    <property type="match status" value="1"/>
</dbReference>
<dbReference type="CDD" id="cd00408">
    <property type="entry name" value="DHDPS-like"/>
    <property type="match status" value="1"/>
</dbReference>
<evidence type="ECO:0000256" key="8">
    <source>
        <dbReference type="ARBA" id="ARBA00023270"/>
    </source>
</evidence>
<evidence type="ECO:0000256" key="11">
    <source>
        <dbReference type="PIRNR" id="PIRNR001365"/>
    </source>
</evidence>
<dbReference type="EC" id="4.3.3.7" evidence="3 10"/>
<dbReference type="PANTHER" id="PTHR42849">
    <property type="entry name" value="N-ACETYLNEURAMINATE LYASE"/>
    <property type="match status" value="1"/>
</dbReference>
<feature type="site" description="Part of a proton relay during catalysis" evidence="10">
    <location>
        <position position="47"/>
    </location>
</feature>
<feature type="binding site" evidence="13">
    <location>
        <position position="207"/>
    </location>
    <ligand>
        <name>pyruvate</name>
        <dbReference type="ChEBI" id="CHEBI:15361"/>
    </ligand>
</feature>
<evidence type="ECO:0000256" key="12">
    <source>
        <dbReference type="PIRSR" id="PIRSR001365-1"/>
    </source>
</evidence>
<gene>
    <name evidence="10" type="primary">dapA</name>
    <name evidence="14" type="ORF">AUQ48_12015</name>
</gene>
<comment type="catalytic activity">
    <reaction evidence="9 10">
        <text>L-aspartate 4-semialdehyde + pyruvate = (2S,4S)-4-hydroxy-2,3,4,5-tetrahydrodipicolinate + H2O + H(+)</text>
        <dbReference type="Rhea" id="RHEA:34171"/>
        <dbReference type="ChEBI" id="CHEBI:15361"/>
        <dbReference type="ChEBI" id="CHEBI:15377"/>
        <dbReference type="ChEBI" id="CHEBI:15378"/>
        <dbReference type="ChEBI" id="CHEBI:67139"/>
        <dbReference type="ChEBI" id="CHEBI:537519"/>
        <dbReference type="EC" id="4.3.3.7"/>
    </reaction>
</comment>
<dbReference type="PRINTS" id="PR00146">
    <property type="entry name" value="DHPICSNTHASE"/>
</dbReference>
<dbReference type="SMART" id="SM01130">
    <property type="entry name" value="DHDPS"/>
    <property type="match status" value="1"/>
</dbReference>
<evidence type="ECO:0000256" key="7">
    <source>
        <dbReference type="ARBA" id="ARBA00023239"/>
    </source>
</evidence>
<evidence type="ECO:0000256" key="9">
    <source>
        <dbReference type="ARBA" id="ARBA00047836"/>
    </source>
</evidence>
<keyword evidence="4 10" id="KW-0028">Amino-acid biosynthesis</keyword>
<feature type="active site" description="Proton donor/acceptor" evidence="10 12">
    <location>
        <position position="136"/>
    </location>
</feature>
<feature type="active site" description="Schiff-base intermediate with substrate" evidence="10 12">
    <location>
        <position position="165"/>
    </location>
</feature>
<evidence type="ECO:0000256" key="2">
    <source>
        <dbReference type="ARBA" id="ARBA00005120"/>
    </source>
</evidence>
<evidence type="ECO:0000313" key="14">
    <source>
        <dbReference type="EMBL" id="PLC12818.1"/>
    </source>
</evidence>
<dbReference type="HAMAP" id="MF_00418">
    <property type="entry name" value="DapA"/>
    <property type="match status" value="1"/>
</dbReference>
<dbReference type="UniPathway" id="UPA00034">
    <property type="reaction ID" value="UER00017"/>
</dbReference>
<comment type="pathway">
    <text evidence="2 10">Amino-acid biosynthesis; L-lysine biosynthesis via DAP pathway; (S)-tetrahydrodipicolinate from L-aspartate: step 3/4.</text>
</comment>
<comment type="caution">
    <text evidence="14">The sequence shown here is derived from an EMBL/GenBank/DDBJ whole genome shotgun (WGS) entry which is preliminary data.</text>
</comment>
<evidence type="ECO:0000313" key="15">
    <source>
        <dbReference type="Proteomes" id="UP000234632"/>
    </source>
</evidence>
<evidence type="ECO:0000256" key="4">
    <source>
        <dbReference type="ARBA" id="ARBA00022605"/>
    </source>
</evidence>
<dbReference type="RefSeq" id="WP_101852354.1">
    <property type="nucleotide sequence ID" value="NZ_LOMZ01000001.1"/>
</dbReference>